<dbReference type="EMBL" id="KZ303492">
    <property type="protein sequence ID" value="PIA17786.1"/>
    <property type="molecule type" value="Genomic_DNA"/>
</dbReference>
<proteinExistence type="predicted"/>
<feature type="region of interest" description="Disordered" evidence="3">
    <location>
        <begin position="286"/>
        <end position="338"/>
    </location>
</feature>
<dbReference type="STRING" id="763665.A0A2G5BFI4"/>
<protein>
    <recommendedName>
        <fullName evidence="4">BZIP domain-containing protein</fullName>
    </recommendedName>
</protein>
<dbReference type="GO" id="GO:0000976">
    <property type="term" value="F:transcription cis-regulatory region binding"/>
    <property type="evidence" value="ECO:0007669"/>
    <property type="project" value="InterPro"/>
</dbReference>
<reference evidence="5 6" key="1">
    <citation type="journal article" date="2015" name="Genome Biol. Evol.">
        <title>Phylogenomic analyses indicate that early fungi evolved digesting cell walls of algal ancestors of land plants.</title>
        <authorList>
            <person name="Chang Y."/>
            <person name="Wang S."/>
            <person name="Sekimoto S."/>
            <person name="Aerts A.L."/>
            <person name="Choi C."/>
            <person name="Clum A."/>
            <person name="LaButti K.M."/>
            <person name="Lindquist E.A."/>
            <person name="Yee Ngan C."/>
            <person name="Ohm R.A."/>
            <person name="Salamov A.A."/>
            <person name="Grigoriev I.V."/>
            <person name="Spatafora J.W."/>
            <person name="Berbee M.L."/>
        </authorList>
    </citation>
    <scope>NUCLEOTIDE SEQUENCE [LARGE SCALE GENOMIC DNA]</scope>
    <source>
        <strain evidence="5 6">NRRL 1564</strain>
    </source>
</reference>
<evidence type="ECO:0000256" key="1">
    <source>
        <dbReference type="ARBA" id="ARBA00004123"/>
    </source>
</evidence>
<dbReference type="SUPFAM" id="SSF57959">
    <property type="entry name" value="Leucine zipper domain"/>
    <property type="match status" value="1"/>
</dbReference>
<feature type="compositionally biased region" description="Polar residues" evidence="3">
    <location>
        <begin position="311"/>
        <end position="322"/>
    </location>
</feature>
<dbReference type="GO" id="GO:0001228">
    <property type="term" value="F:DNA-binding transcription activator activity, RNA polymerase II-specific"/>
    <property type="evidence" value="ECO:0007669"/>
    <property type="project" value="TreeGrafter"/>
</dbReference>
<evidence type="ECO:0000256" key="3">
    <source>
        <dbReference type="SAM" id="MobiDB-lite"/>
    </source>
</evidence>
<evidence type="ECO:0000256" key="2">
    <source>
        <dbReference type="ARBA" id="ARBA00023242"/>
    </source>
</evidence>
<dbReference type="GO" id="GO:0090575">
    <property type="term" value="C:RNA polymerase II transcription regulator complex"/>
    <property type="evidence" value="ECO:0007669"/>
    <property type="project" value="TreeGrafter"/>
</dbReference>
<dbReference type="PROSITE" id="PS00036">
    <property type="entry name" value="BZIP_BASIC"/>
    <property type="match status" value="1"/>
</dbReference>
<sequence>MDRPPGHVPATQPQGAASLSSIQNILVYNCPSSPPPTHQALPLELQHQQQQQLQYPLRQSEDPAASHVASAEVHHYATASDPDYAREEGVPPVADSSLRRRSINSSKRAAQNRAAQRAFRMRRERYVAGLEEKARNYDKLETAYMDIQRENYYLRTRVHKLQSEASILRSHIATSAPVSPSPPNAVSATYLPITVTQPIANTMSQYPGLRPVTLTEPDNYYHYYQYGHHHQHQKIHHHYQQQHHTQRQMQSEHLPQAHGYTGTINVTLALPSADPVNAQLASHAIQQLPPPSGAPTRLSAKHQSHSPDGIQHQQSLVTSRQSRFQRDRLPPGMQNPDLPMGHTTPTIGLHATTQLVSEIPDYSSEKIQSMAYIRDGASEMEIMSPAVESAMHKQPTKPASTNTVTPASTAPVLPSVREITQSIDAMNPSSPHMDCGASPRLNKSCADTTTNSNSYTTKCVNSKRRPW</sequence>
<dbReference type="Gene3D" id="1.20.5.170">
    <property type="match status" value="1"/>
</dbReference>
<feature type="domain" description="BZIP" evidence="4">
    <location>
        <begin position="107"/>
        <end position="122"/>
    </location>
</feature>
<organism evidence="5 6">
    <name type="scientific">Coemansia reversa (strain ATCC 12441 / NRRL 1564)</name>
    <dbReference type="NCBI Taxonomy" id="763665"/>
    <lineage>
        <taxon>Eukaryota</taxon>
        <taxon>Fungi</taxon>
        <taxon>Fungi incertae sedis</taxon>
        <taxon>Zoopagomycota</taxon>
        <taxon>Kickxellomycotina</taxon>
        <taxon>Kickxellomycetes</taxon>
        <taxon>Kickxellales</taxon>
        <taxon>Kickxellaceae</taxon>
        <taxon>Coemansia</taxon>
    </lineage>
</organism>
<feature type="region of interest" description="Disordered" evidence="3">
    <location>
        <begin position="79"/>
        <end position="117"/>
    </location>
</feature>
<dbReference type="Proteomes" id="UP000242474">
    <property type="component" value="Unassembled WGS sequence"/>
</dbReference>
<evidence type="ECO:0000259" key="4">
    <source>
        <dbReference type="PROSITE" id="PS00036"/>
    </source>
</evidence>
<keyword evidence="2" id="KW-0539">Nucleus</keyword>
<keyword evidence="6" id="KW-1185">Reference proteome</keyword>
<dbReference type="OrthoDB" id="5567047at2759"/>
<dbReference type="PANTHER" id="PTHR40621">
    <property type="entry name" value="TRANSCRIPTION FACTOR KAPC-RELATED"/>
    <property type="match status" value="1"/>
</dbReference>
<dbReference type="InterPro" id="IPR004827">
    <property type="entry name" value="bZIP"/>
</dbReference>
<evidence type="ECO:0000313" key="5">
    <source>
        <dbReference type="EMBL" id="PIA17786.1"/>
    </source>
</evidence>
<dbReference type="InterPro" id="IPR046347">
    <property type="entry name" value="bZIP_sf"/>
</dbReference>
<accession>A0A2G5BFI4</accession>
<dbReference type="AlphaFoldDB" id="A0A2G5BFI4"/>
<dbReference type="PANTHER" id="PTHR40621:SF6">
    <property type="entry name" value="AP-1-LIKE TRANSCRIPTION FACTOR YAP1-RELATED"/>
    <property type="match status" value="1"/>
</dbReference>
<dbReference type="InterPro" id="IPR050936">
    <property type="entry name" value="AP-1-like"/>
</dbReference>
<name>A0A2G5BFI4_COERN</name>
<feature type="compositionally biased region" description="Low complexity" evidence="3">
    <location>
        <begin position="108"/>
        <end position="117"/>
    </location>
</feature>
<evidence type="ECO:0000313" key="6">
    <source>
        <dbReference type="Proteomes" id="UP000242474"/>
    </source>
</evidence>
<comment type="subcellular location">
    <subcellularLocation>
        <location evidence="1">Nucleus</location>
    </subcellularLocation>
</comment>
<gene>
    <name evidence="5" type="ORF">COEREDRAFT_6983</name>
</gene>